<proteinExistence type="predicted"/>
<dbReference type="Proteomes" id="UP000053562">
    <property type="component" value="Unassembled WGS sequence"/>
</dbReference>
<keyword evidence="1" id="KW-1133">Transmembrane helix</keyword>
<evidence type="ECO:0000256" key="1">
    <source>
        <dbReference type="SAM" id="Phobius"/>
    </source>
</evidence>
<dbReference type="AlphaFoldDB" id="A0A0J9SEB4"/>
<evidence type="ECO:0000313" key="2">
    <source>
        <dbReference type="EMBL" id="KMZ81295.1"/>
    </source>
</evidence>
<dbReference type="OrthoDB" id="365638at2759"/>
<reference evidence="2 3" key="1">
    <citation type="submission" date="2011-08" db="EMBL/GenBank/DDBJ databases">
        <title>The Genome Sequence of Plasmodium vivax India VII.</title>
        <authorList>
            <consortium name="The Broad Institute Genome Sequencing Platform"/>
            <consortium name="The Broad Institute Genome Sequencing Center for Infectious Disease"/>
            <person name="Neafsey D."/>
            <person name="Carlton J."/>
            <person name="Barnwell J."/>
            <person name="Collins W."/>
            <person name="Escalante A."/>
            <person name="Mullikin J."/>
            <person name="Saul A."/>
            <person name="Guigo R."/>
            <person name="Camara F."/>
            <person name="Young S.K."/>
            <person name="Zeng Q."/>
            <person name="Gargeya S."/>
            <person name="Fitzgerald M."/>
            <person name="Haas B."/>
            <person name="Abouelleil A."/>
            <person name="Alvarado L."/>
            <person name="Arachchi H.M."/>
            <person name="Berlin A."/>
            <person name="Brown A."/>
            <person name="Chapman S.B."/>
            <person name="Chen Z."/>
            <person name="Dunbar C."/>
            <person name="Freedman E."/>
            <person name="Gearin G."/>
            <person name="Gellesch M."/>
            <person name="Goldberg J."/>
            <person name="Griggs A."/>
            <person name="Gujja S."/>
            <person name="Heiman D."/>
            <person name="Howarth C."/>
            <person name="Larson L."/>
            <person name="Lui A."/>
            <person name="MacDonald P.J.P."/>
            <person name="Montmayeur A."/>
            <person name="Murphy C."/>
            <person name="Neiman D."/>
            <person name="Pearson M."/>
            <person name="Priest M."/>
            <person name="Roberts A."/>
            <person name="Saif S."/>
            <person name="Shea T."/>
            <person name="Shenoy N."/>
            <person name="Sisk P."/>
            <person name="Stolte C."/>
            <person name="Sykes S."/>
            <person name="Wortman J."/>
            <person name="Nusbaum C."/>
            <person name="Birren B."/>
        </authorList>
    </citation>
    <scope>NUCLEOTIDE SEQUENCE [LARGE SCALE GENOMIC DNA]</scope>
    <source>
        <strain evidence="2 3">India VII</strain>
    </source>
</reference>
<sequence>MNYLFGTRRNFNISRLKNTFISHTYKGNNVKEHHCKKLSFSTKSGGHNNDNNNSNNTLNYKFSKKGKDEKETNFFSNPNYKVINSQPKRNLSVFGYNRGKLFVSIKKDFTSFVVNSLIIFVFLYSVYTLAPNETVSQRRKRIITERLMKEYDISASDLEMIEQLDEVAEE</sequence>
<dbReference type="EMBL" id="KQ234247">
    <property type="protein sequence ID" value="KMZ81295.1"/>
    <property type="molecule type" value="Genomic_DNA"/>
</dbReference>
<evidence type="ECO:0000313" key="3">
    <source>
        <dbReference type="Proteomes" id="UP000053562"/>
    </source>
</evidence>
<name>A0A0J9SEB4_PLAVI</name>
<keyword evidence="1" id="KW-0472">Membrane</keyword>
<protein>
    <submittedName>
        <fullName evidence="2">Uncharacterized protein</fullName>
    </submittedName>
</protein>
<accession>A0A0J9SEB4</accession>
<organism evidence="2 3">
    <name type="scientific">Plasmodium vivax India VII</name>
    <dbReference type="NCBI Taxonomy" id="1077284"/>
    <lineage>
        <taxon>Eukaryota</taxon>
        <taxon>Sar</taxon>
        <taxon>Alveolata</taxon>
        <taxon>Apicomplexa</taxon>
        <taxon>Aconoidasida</taxon>
        <taxon>Haemosporida</taxon>
        <taxon>Plasmodiidae</taxon>
        <taxon>Plasmodium</taxon>
        <taxon>Plasmodium (Plasmodium)</taxon>
    </lineage>
</organism>
<keyword evidence="1" id="KW-0812">Transmembrane</keyword>
<feature type="transmembrane region" description="Helical" evidence="1">
    <location>
        <begin position="109"/>
        <end position="130"/>
    </location>
</feature>
<gene>
    <name evidence="2" type="ORF">PVIIG_02722</name>
</gene>